<protein>
    <submittedName>
        <fullName evidence="1">Uncharacterized protein</fullName>
    </submittedName>
</protein>
<accession>A0AAV7WPH8</accession>
<dbReference type="AlphaFoldDB" id="A0AAV7WPH8"/>
<evidence type="ECO:0000313" key="1">
    <source>
        <dbReference type="EMBL" id="KAJ1215143.1"/>
    </source>
</evidence>
<evidence type="ECO:0000313" key="2">
    <source>
        <dbReference type="Proteomes" id="UP001066276"/>
    </source>
</evidence>
<dbReference type="Proteomes" id="UP001066276">
    <property type="component" value="Chromosome 1_1"/>
</dbReference>
<dbReference type="EMBL" id="JANPWB010000001">
    <property type="protein sequence ID" value="KAJ1215143.1"/>
    <property type="molecule type" value="Genomic_DNA"/>
</dbReference>
<gene>
    <name evidence="1" type="ORF">NDU88_002752</name>
</gene>
<organism evidence="1 2">
    <name type="scientific">Pleurodeles waltl</name>
    <name type="common">Iberian ribbed newt</name>
    <dbReference type="NCBI Taxonomy" id="8319"/>
    <lineage>
        <taxon>Eukaryota</taxon>
        <taxon>Metazoa</taxon>
        <taxon>Chordata</taxon>
        <taxon>Craniata</taxon>
        <taxon>Vertebrata</taxon>
        <taxon>Euteleostomi</taxon>
        <taxon>Amphibia</taxon>
        <taxon>Batrachia</taxon>
        <taxon>Caudata</taxon>
        <taxon>Salamandroidea</taxon>
        <taxon>Salamandridae</taxon>
        <taxon>Pleurodelinae</taxon>
        <taxon>Pleurodeles</taxon>
    </lineage>
</organism>
<comment type="caution">
    <text evidence="1">The sequence shown here is derived from an EMBL/GenBank/DDBJ whole genome shotgun (WGS) entry which is preliminary data.</text>
</comment>
<sequence>MSILILTGTDRYFLGRGRLGDPGLTGGGVRAVRGPSSLTGGSLAILYVQLAEPKSQGQELLVSVTGLLREIYCDVDPLSFVQVETMRAGLGKELADLNMSQEAGNDGVRPHWRVSDPCSVLFQRGVKSEARERWEGSMEEGHNDCPFNLLQKPEEAGIVPLATGLRGQLPCCIEREVPDLYLALH</sequence>
<name>A0AAV7WPH8_PLEWA</name>
<keyword evidence="2" id="KW-1185">Reference proteome</keyword>
<reference evidence="1" key="1">
    <citation type="journal article" date="2022" name="bioRxiv">
        <title>Sequencing and chromosome-scale assembly of the giantPleurodeles waltlgenome.</title>
        <authorList>
            <person name="Brown T."/>
            <person name="Elewa A."/>
            <person name="Iarovenko S."/>
            <person name="Subramanian E."/>
            <person name="Araus A.J."/>
            <person name="Petzold A."/>
            <person name="Susuki M."/>
            <person name="Suzuki K.-i.T."/>
            <person name="Hayashi T."/>
            <person name="Toyoda A."/>
            <person name="Oliveira C."/>
            <person name="Osipova E."/>
            <person name="Leigh N.D."/>
            <person name="Simon A."/>
            <person name="Yun M.H."/>
        </authorList>
    </citation>
    <scope>NUCLEOTIDE SEQUENCE</scope>
    <source>
        <strain evidence="1">20211129_DDA</strain>
        <tissue evidence="1">Liver</tissue>
    </source>
</reference>
<proteinExistence type="predicted"/>